<keyword evidence="8" id="KW-0408">Iron</keyword>
<keyword evidence="3 7" id="KW-0862">Zinc</keyword>
<evidence type="ECO:0000256" key="7">
    <source>
        <dbReference type="PIRSR" id="PIRSR602481-1"/>
    </source>
</evidence>
<dbReference type="CDD" id="cd07153">
    <property type="entry name" value="Fur_like"/>
    <property type="match status" value="1"/>
</dbReference>
<evidence type="ECO:0000313" key="10">
    <source>
        <dbReference type="Proteomes" id="UP000646365"/>
    </source>
</evidence>
<evidence type="ECO:0000256" key="6">
    <source>
        <dbReference type="ARBA" id="ARBA00023163"/>
    </source>
</evidence>
<evidence type="ECO:0000256" key="1">
    <source>
        <dbReference type="ARBA" id="ARBA00007957"/>
    </source>
</evidence>
<feature type="binding site" evidence="7">
    <location>
        <position position="112"/>
    </location>
    <ligand>
        <name>Zn(2+)</name>
        <dbReference type="ChEBI" id="CHEBI:29105"/>
    </ligand>
</feature>
<organism evidence="9 10">
    <name type="scientific">Aliidongia dinghuensis</name>
    <dbReference type="NCBI Taxonomy" id="1867774"/>
    <lineage>
        <taxon>Bacteria</taxon>
        <taxon>Pseudomonadati</taxon>
        <taxon>Pseudomonadota</taxon>
        <taxon>Alphaproteobacteria</taxon>
        <taxon>Rhodospirillales</taxon>
        <taxon>Dongiaceae</taxon>
        <taxon>Aliidongia</taxon>
    </lineage>
</organism>
<protein>
    <recommendedName>
        <fullName evidence="8">Ferric uptake regulation protein</fullName>
    </recommendedName>
</protein>
<comment type="caution">
    <text evidence="9">The sequence shown here is derived from an EMBL/GenBank/DDBJ whole genome shotgun (WGS) entry which is preliminary data.</text>
</comment>
<dbReference type="PANTHER" id="PTHR33202:SF6">
    <property type="entry name" value="ZINC UPTAKE REGULATION PROTEIN"/>
    <property type="match status" value="1"/>
</dbReference>
<keyword evidence="6 8" id="KW-0804">Transcription</keyword>
<evidence type="ECO:0000256" key="5">
    <source>
        <dbReference type="ARBA" id="ARBA00023125"/>
    </source>
</evidence>
<dbReference type="EMBL" id="BMJQ01000027">
    <property type="protein sequence ID" value="GGF48137.1"/>
    <property type="molecule type" value="Genomic_DNA"/>
</dbReference>
<comment type="similarity">
    <text evidence="1 8">Belongs to the Fur family.</text>
</comment>
<dbReference type="InterPro" id="IPR002481">
    <property type="entry name" value="FUR"/>
</dbReference>
<evidence type="ECO:0000256" key="4">
    <source>
        <dbReference type="ARBA" id="ARBA00023015"/>
    </source>
</evidence>
<dbReference type="InterPro" id="IPR036390">
    <property type="entry name" value="WH_DNA-bd_sf"/>
</dbReference>
<dbReference type="Gene3D" id="1.10.10.10">
    <property type="entry name" value="Winged helix-like DNA-binding domain superfamily/Winged helix DNA-binding domain"/>
    <property type="match status" value="1"/>
</dbReference>
<comment type="cofactor">
    <cofactor evidence="7">
        <name>Zn(2+)</name>
        <dbReference type="ChEBI" id="CHEBI:29105"/>
    </cofactor>
    <text evidence="7">Binds 1 zinc ion per subunit.</text>
</comment>
<dbReference type="Gene3D" id="3.30.1490.190">
    <property type="match status" value="1"/>
</dbReference>
<keyword evidence="5 8" id="KW-0238">DNA-binding</keyword>
<keyword evidence="8" id="KW-0963">Cytoplasm</keyword>
<dbReference type="GO" id="GO:0008270">
    <property type="term" value="F:zinc ion binding"/>
    <property type="evidence" value="ECO:0007669"/>
    <property type="project" value="TreeGrafter"/>
</dbReference>
<keyword evidence="2 8" id="KW-0678">Repressor</keyword>
<keyword evidence="10" id="KW-1185">Reference proteome</keyword>
<comment type="subcellular location">
    <subcellularLocation>
        <location evidence="8">Cytoplasm</location>
    </subcellularLocation>
</comment>
<feature type="binding site" evidence="7">
    <location>
        <position position="149"/>
    </location>
    <ligand>
        <name>Zn(2+)</name>
        <dbReference type="ChEBI" id="CHEBI:29105"/>
    </ligand>
</feature>
<dbReference type="GO" id="GO:1900376">
    <property type="term" value="P:regulation of secondary metabolite biosynthetic process"/>
    <property type="evidence" value="ECO:0007669"/>
    <property type="project" value="TreeGrafter"/>
</dbReference>
<feature type="binding site" evidence="7">
    <location>
        <position position="109"/>
    </location>
    <ligand>
        <name>Zn(2+)</name>
        <dbReference type="ChEBI" id="CHEBI:29105"/>
    </ligand>
</feature>
<dbReference type="FunFam" id="3.30.1490.190:FF:000007">
    <property type="entry name" value="Fur family transcriptional regulator"/>
    <property type="match status" value="1"/>
</dbReference>
<sequence length="164" mass="18385">MFEPKSHDHAHCIEDAIDRAELVCGARGARLTDIRRQVLELIWKRHEPIGAYDLLDALRTTHRRAAPPTVYRALDFLMEHGLVHRIESLNAYVGCPHPEQAHSGQFLICRGCGSIGELDDPEIAEAVRARAARLGFRAERQTIEVRGLCAECSRVNTEAARVVQ</sequence>
<dbReference type="RefSeq" id="WP_189052199.1">
    <property type="nucleotide sequence ID" value="NZ_BMJQ01000027.1"/>
</dbReference>
<evidence type="ECO:0000256" key="2">
    <source>
        <dbReference type="ARBA" id="ARBA00022491"/>
    </source>
</evidence>
<gene>
    <name evidence="9" type="primary">np20</name>
    <name evidence="8" type="synonym">fur</name>
    <name evidence="9" type="ORF">GCM10011611_63200</name>
</gene>
<dbReference type="GO" id="GO:0000976">
    <property type="term" value="F:transcription cis-regulatory region binding"/>
    <property type="evidence" value="ECO:0007669"/>
    <property type="project" value="TreeGrafter"/>
</dbReference>
<evidence type="ECO:0000313" key="9">
    <source>
        <dbReference type="EMBL" id="GGF48137.1"/>
    </source>
</evidence>
<evidence type="ECO:0000256" key="8">
    <source>
        <dbReference type="RuleBase" id="RU364037"/>
    </source>
</evidence>
<reference evidence="9" key="2">
    <citation type="submission" date="2020-09" db="EMBL/GenBank/DDBJ databases">
        <authorList>
            <person name="Sun Q."/>
            <person name="Zhou Y."/>
        </authorList>
    </citation>
    <scope>NUCLEOTIDE SEQUENCE</scope>
    <source>
        <strain evidence="9">CGMCC 1.15725</strain>
    </source>
</reference>
<reference evidence="9" key="1">
    <citation type="journal article" date="2014" name="Int. J. Syst. Evol. Microbiol.">
        <title>Complete genome sequence of Corynebacterium casei LMG S-19264T (=DSM 44701T), isolated from a smear-ripened cheese.</title>
        <authorList>
            <consortium name="US DOE Joint Genome Institute (JGI-PGF)"/>
            <person name="Walter F."/>
            <person name="Albersmeier A."/>
            <person name="Kalinowski J."/>
            <person name="Ruckert C."/>
        </authorList>
    </citation>
    <scope>NUCLEOTIDE SEQUENCE</scope>
    <source>
        <strain evidence="9">CGMCC 1.15725</strain>
    </source>
</reference>
<dbReference type="GO" id="GO:0045892">
    <property type="term" value="P:negative regulation of DNA-templated transcription"/>
    <property type="evidence" value="ECO:0007669"/>
    <property type="project" value="TreeGrafter"/>
</dbReference>
<dbReference type="Pfam" id="PF01475">
    <property type="entry name" value="FUR"/>
    <property type="match status" value="1"/>
</dbReference>
<keyword evidence="7 8" id="KW-0479">Metal-binding</keyword>
<dbReference type="SUPFAM" id="SSF46785">
    <property type="entry name" value="Winged helix' DNA-binding domain"/>
    <property type="match status" value="1"/>
</dbReference>
<keyword evidence="4 8" id="KW-0805">Transcription regulation</keyword>
<dbReference type="GO" id="GO:0003700">
    <property type="term" value="F:DNA-binding transcription factor activity"/>
    <property type="evidence" value="ECO:0007669"/>
    <property type="project" value="UniProtKB-UniRule"/>
</dbReference>
<dbReference type="AlphaFoldDB" id="A0A8J2Z199"/>
<dbReference type="Proteomes" id="UP000646365">
    <property type="component" value="Unassembled WGS sequence"/>
</dbReference>
<accession>A0A8J2Z199</accession>
<dbReference type="GO" id="GO:0005829">
    <property type="term" value="C:cytosol"/>
    <property type="evidence" value="ECO:0007669"/>
    <property type="project" value="TreeGrafter"/>
</dbReference>
<dbReference type="InterPro" id="IPR036388">
    <property type="entry name" value="WH-like_DNA-bd_sf"/>
</dbReference>
<proteinExistence type="inferred from homology"/>
<dbReference type="FunFam" id="1.10.10.10:FF:000137">
    <property type="entry name" value="Zinc uptake transcriptional repressor"/>
    <property type="match status" value="1"/>
</dbReference>
<name>A0A8J2Z199_9PROT</name>
<feature type="binding site" evidence="7">
    <location>
        <position position="152"/>
    </location>
    <ligand>
        <name>Zn(2+)</name>
        <dbReference type="ChEBI" id="CHEBI:29105"/>
    </ligand>
</feature>
<dbReference type="PANTHER" id="PTHR33202">
    <property type="entry name" value="ZINC UPTAKE REGULATION PROTEIN"/>
    <property type="match status" value="1"/>
</dbReference>
<comment type="subunit">
    <text evidence="8">Homodimer.</text>
</comment>
<dbReference type="InterPro" id="IPR043135">
    <property type="entry name" value="Fur_C"/>
</dbReference>
<evidence type="ECO:0000256" key="3">
    <source>
        <dbReference type="ARBA" id="ARBA00022833"/>
    </source>
</evidence>